<dbReference type="InterPro" id="IPR006027">
    <property type="entry name" value="NusB_RsmB_TIM44"/>
</dbReference>
<dbReference type="PANTHER" id="PTHR11078">
    <property type="entry name" value="N UTILIZATION SUBSTANCE PROTEIN B-RELATED"/>
    <property type="match status" value="1"/>
</dbReference>
<evidence type="ECO:0000313" key="8">
    <source>
        <dbReference type="EMBL" id="PJA46064.1"/>
    </source>
</evidence>
<evidence type="ECO:0000256" key="4">
    <source>
        <dbReference type="ARBA" id="ARBA00023015"/>
    </source>
</evidence>
<dbReference type="AlphaFoldDB" id="A0A2M7XDW4"/>
<dbReference type="GO" id="GO:0005829">
    <property type="term" value="C:cytosol"/>
    <property type="evidence" value="ECO:0007669"/>
    <property type="project" value="TreeGrafter"/>
</dbReference>
<evidence type="ECO:0000256" key="3">
    <source>
        <dbReference type="ARBA" id="ARBA00022884"/>
    </source>
</evidence>
<keyword evidence="3 6" id="KW-0694">RNA-binding</keyword>
<dbReference type="GO" id="GO:0003723">
    <property type="term" value="F:RNA binding"/>
    <property type="evidence" value="ECO:0007669"/>
    <property type="project" value="UniProtKB-UniRule"/>
</dbReference>
<accession>A0A2M7XDW4</accession>
<comment type="similarity">
    <text evidence="1 6">Belongs to the NusB family.</text>
</comment>
<reference evidence="9" key="1">
    <citation type="submission" date="2017-09" db="EMBL/GenBank/DDBJ databases">
        <title>Depth-based differentiation of microbial function through sediment-hosted aquifers and enrichment of novel symbionts in the deep terrestrial subsurface.</title>
        <authorList>
            <person name="Probst A.J."/>
            <person name="Ladd B."/>
            <person name="Jarett J.K."/>
            <person name="Geller-Mcgrath D.E."/>
            <person name="Sieber C.M.K."/>
            <person name="Emerson J.B."/>
            <person name="Anantharaman K."/>
            <person name="Thomas B.C."/>
            <person name="Malmstrom R."/>
            <person name="Stieglmeier M."/>
            <person name="Klingl A."/>
            <person name="Woyke T."/>
            <person name="Ryan C.M."/>
            <person name="Banfield J.F."/>
        </authorList>
    </citation>
    <scope>NUCLEOTIDE SEQUENCE [LARGE SCALE GENOMIC DNA]</scope>
</reference>
<keyword evidence="4 6" id="KW-0805">Transcription regulation</keyword>
<keyword evidence="5 6" id="KW-0804">Transcription</keyword>
<proteinExistence type="inferred from homology"/>
<dbReference type="InterPro" id="IPR035926">
    <property type="entry name" value="NusB-like_sf"/>
</dbReference>
<dbReference type="InterPro" id="IPR011605">
    <property type="entry name" value="NusB_fam"/>
</dbReference>
<dbReference type="Pfam" id="PF01029">
    <property type="entry name" value="NusB"/>
    <property type="match status" value="1"/>
</dbReference>
<gene>
    <name evidence="6 8" type="primary">nusB</name>
    <name evidence="8" type="ORF">CO173_03745</name>
</gene>
<dbReference type="SUPFAM" id="SSF48013">
    <property type="entry name" value="NusB-like"/>
    <property type="match status" value="1"/>
</dbReference>
<organism evidence="8 9">
    <name type="scientific">Candidatus Uhrbacteria bacterium CG_4_9_14_3_um_filter_41_35</name>
    <dbReference type="NCBI Taxonomy" id="1975034"/>
    <lineage>
        <taxon>Bacteria</taxon>
        <taxon>Candidatus Uhriibacteriota</taxon>
    </lineage>
</organism>
<comment type="caution">
    <text evidence="8">The sequence shown here is derived from an EMBL/GenBank/DDBJ whole genome shotgun (WGS) entry which is preliminary data.</text>
</comment>
<name>A0A2M7XDW4_9BACT</name>
<dbReference type="PANTHER" id="PTHR11078:SF3">
    <property type="entry name" value="ANTITERMINATION NUSB DOMAIN-CONTAINING PROTEIN"/>
    <property type="match status" value="1"/>
</dbReference>
<dbReference type="Proteomes" id="UP000231263">
    <property type="component" value="Unassembled WGS sequence"/>
</dbReference>
<evidence type="ECO:0000256" key="5">
    <source>
        <dbReference type="ARBA" id="ARBA00023163"/>
    </source>
</evidence>
<sequence length="161" mass="18476">MSNRHLARTMAMQSLFEWDFRGRDAEMLPAIIKHVKGEFAPDFDDAGYVEKQVTQVVERVGEIDELLEHFAPEWKMSEMTNTDRNILRLGTYELRFDEKIPSKVAINEAIELGKAFGGEASGKFVNGVLGAIYKYMEEKGLLKKVDTEEREEKEETKIKAE</sequence>
<comment type="function">
    <text evidence="6">Involved in transcription antitermination. Required for transcription of ribosomal RNA (rRNA) genes. Binds specifically to the boxA antiterminator sequence of the ribosomal RNA (rrn) operons.</text>
</comment>
<dbReference type="GO" id="GO:0006353">
    <property type="term" value="P:DNA-templated transcription termination"/>
    <property type="evidence" value="ECO:0007669"/>
    <property type="project" value="UniProtKB-UniRule"/>
</dbReference>
<evidence type="ECO:0000259" key="7">
    <source>
        <dbReference type="Pfam" id="PF01029"/>
    </source>
</evidence>
<dbReference type="Gene3D" id="1.10.940.10">
    <property type="entry name" value="NusB-like"/>
    <property type="match status" value="1"/>
</dbReference>
<evidence type="ECO:0000256" key="6">
    <source>
        <dbReference type="HAMAP-Rule" id="MF_00073"/>
    </source>
</evidence>
<evidence type="ECO:0000256" key="1">
    <source>
        <dbReference type="ARBA" id="ARBA00005952"/>
    </source>
</evidence>
<evidence type="ECO:0000313" key="9">
    <source>
        <dbReference type="Proteomes" id="UP000231263"/>
    </source>
</evidence>
<feature type="domain" description="NusB/RsmB/TIM44" evidence="7">
    <location>
        <begin position="7"/>
        <end position="134"/>
    </location>
</feature>
<dbReference type="EMBL" id="PFWT01000018">
    <property type="protein sequence ID" value="PJA46064.1"/>
    <property type="molecule type" value="Genomic_DNA"/>
</dbReference>
<evidence type="ECO:0000256" key="2">
    <source>
        <dbReference type="ARBA" id="ARBA00022814"/>
    </source>
</evidence>
<dbReference type="GO" id="GO:0031564">
    <property type="term" value="P:transcription antitermination"/>
    <property type="evidence" value="ECO:0007669"/>
    <property type="project" value="UniProtKB-KW"/>
</dbReference>
<dbReference type="NCBIfam" id="TIGR01951">
    <property type="entry name" value="nusB"/>
    <property type="match status" value="1"/>
</dbReference>
<dbReference type="HAMAP" id="MF_00073">
    <property type="entry name" value="NusB"/>
    <property type="match status" value="1"/>
</dbReference>
<keyword evidence="2 6" id="KW-0889">Transcription antitermination</keyword>
<protein>
    <recommendedName>
        <fullName evidence="6">Transcription antitermination protein NusB</fullName>
    </recommendedName>
    <alternativeName>
        <fullName evidence="6">Antitermination factor NusB</fullName>
    </alternativeName>
</protein>